<evidence type="ECO:0000313" key="2">
    <source>
        <dbReference type="Proteomes" id="UP000315295"/>
    </source>
</evidence>
<evidence type="ECO:0000313" key="1">
    <source>
        <dbReference type="EMBL" id="TQD74419.1"/>
    </source>
</evidence>
<name>A0A540KJQ0_MALBA</name>
<keyword evidence="2" id="KW-1185">Reference proteome</keyword>
<accession>A0A540KJQ0</accession>
<organism evidence="1 2">
    <name type="scientific">Malus baccata</name>
    <name type="common">Siberian crab apple</name>
    <name type="synonym">Pyrus baccata</name>
    <dbReference type="NCBI Taxonomy" id="106549"/>
    <lineage>
        <taxon>Eukaryota</taxon>
        <taxon>Viridiplantae</taxon>
        <taxon>Streptophyta</taxon>
        <taxon>Embryophyta</taxon>
        <taxon>Tracheophyta</taxon>
        <taxon>Spermatophyta</taxon>
        <taxon>Magnoliopsida</taxon>
        <taxon>eudicotyledons</taxon>
        <taxon>Gunneridae</taxon>
        <taxon>Pentapetalae</taxon>
        <taxon>rosids</taxon>
        <taxon>fabids</taxon>
        <taxon>Rosales</taxon>
        <taxon>Rosaceae</taxon>
        <taxon>Amygdaloideae</taxon>
        <taxon>Maleae</taxon>
        <taxon>Malus</taxon>
    </lineage>
</organism>
<sequence length="116" mass="13849">MEVFTTEMTSANSGYTNRFYPELRISYTKQQMFKSIFRVSRLVLVSINNCLNIAIGERENEMSDMSHLSRQLRIREGHRLLRHRERSLKPKAASRLRLLKRRRLLLLSLRIERSVE</sequence>
<dbReference type="AlphaFoldDB" id="A0A540KJQ0"/>
<proteinExistence type="predicted"/>
<reference evidence="1 2" key="1">
    <citation type="journal article" date="2019" name="G3 (Bethesda)">
        <title>Sequencing of a Wild Apple (Malus baccata) Genome Unravels the Differences Between Cultivated and Wild Apple Species Regarding Disease Resistance and Cold Tolerance.</title>
        <authorList>
            <person name="Chen X."/>
        </authorList>
    </citation>
    <scope>NUCLEOTIDE SEQUENCE [LARGE SCALE GENOMIC DNA]</scope>
    <source>
        <strain evidence="2">cv. Shandingzi</strain>
        <tissue evidence="1">Leaves</tissue>
    </source>
</reference>
<gene>
    <name evidence="1" type="ORF">C1H46_040049</name>
</gene>
<comment type="caution">
    <text evidence="1">The sequence shown here is derived from an EMBL/GenBank/DDBJ whole genome shotgun (WGS) entry which is preliminary data.</text>
</comment>
<dbReference type="EMBL" id="VIEB01001186">
    <property type="protein sequence ID" value="TQD74419.1"/>
    <property type="molecule type" value="Genomic_DNA"/>
</dbReference>
<dbReference type="Proteomes" id="UP000315295">
    <property type="component" value="Unassembled WGS sequence"/>
</dbReference>
<protein>
    <submittedName>
        <fullName evidence="1">Uncharacterized protein</fullName>
    </submittedName>
</protein>